<keyword evidence="2" id="KW-1185">Reference proteome</keyword>
<reference evidence="1 2" key="1">
    <citation type="journal article" date="2019" name="Sci. Rep.">
        <title>Orb-weaving spider Araneus ventricosus genome elucidates the spidroin gene catalogue.</title>
        <authorList>
            <person name="Kono N."/>
            <person name="Nakamura H."/>
            <person name="Ohtoshi R."/>
            <person name="Moran D.A.P."/>
            <person name="Shinohara A."/>
            <person name="Yoshida Y."/>
            <person name="Fujiwara M."/>
            <person name="Mori M."/>
            <person name="Tomita M."/>
            <person name="Arakawa K."/>
        </authorList>
    </citation>
    <scope>NUCLEOTIDE SEQUENCE [LARGE SCALE GENOMIC DNA]</scope>
</reference>
<gene>
    <name evidence="1" type="ORF">AVEN_76268_1</name>
</gene>
<accession>A0A4Y2I908</accession>
<protein>
    <submittedName>
        <fullName evidence="1">Uncharacterized protein</fullName>
    </submittedName>
</protein>
<organism evidence="1 2">
    <name type="scientific">Araneus ventricosus</name>
    <name type="common">Orbweaver spider</name>
    <name type="synonym">Epeira ventricosa</name>
    <dbReference type="NCBI Taxonomy" id="182803"/>
    <lineage>
        <taxon>Eukaryota</taxon>
        <taxon>Metazoa</taxon>
        <taxon>Ecdysozoa</taxon>
        <taxon>Arthropoda</taxon>
        <taxon>Chelicerata</taxon>
        <taxon>Arachnida</taxon>
        <taxon>Araneae</taxon>
        <taxon>Araneomorphae</taxon>
        <taxon>Entelegynae</taxon>
        <taxon>Araneoidea</taxon>
        <taxon>Araneidae</taxon>
        <taxon>Araneus</taxon>
    </lineage>
</organism>
<comment type="caution">
    <text evidence="1">The sequence shown here is derived from an EMBL/GenBank/DDBJ whole genome shotgun (WGS) entry which is preliminary data.</text>
</comment>
<dbReference type="EMBL" id="BGPR01002483">
    <property type="protein sequence ID" value="GBM74217.1"/>
    <property type="molecule type" value="Genomic_DNA"/>
</dbReference>
<dbReference type="Proteomes" id="UP000499080">
    <property type="component" value="Unassembled WGS sequence"/>
</dbReference>
<proteinExistence type="predicted"/>
<evidence type="ECO:0000313" key="1">
    <source>
        <dbReference type="EMBL" id="GBM74217.1"/>
    </source>
</evidence>
<sequence>MNRTTPVTETWHNLLAAYCYPHFWKPNEFIMRACNVPNNVPNSEPSNLRRAYIHQDYRNGTVNIEKKDFQWNSPHKSWRRSHTVSAAILGETAFYSIELAGILACS</sequence>
<name>A0A4Y2I908_ARAVE</name>
<dbReference type="AlphaFoldDB" id="A0A4Y2I908"/>
<evidence type="ECO:0000313" key="2">
    <source>
        <dbReference type="Proteomes" id="UP000499080"/>
    </source>
</evidence>